<accession>A0ABQ8U500</accession>
<dbReference type="EMBL" id="JAPMOS010000157">
    <property type="protein sequence ID" value="KAJ4454438.1"/>
    <property type="molecule type" value="Genomic_DNA"/>
</dbReference>
<keyword evidence="2" id="KW-1185">Reference proteome</keyword>
<dbReference type="SUPFAM" id="SSF52047">
    <property type="entry name" value="RNI-like"/>
    <property type="match status" value="1"/>
</dbReference>
<dbReference type="Proteomes" id="UP001141327">
    <property type="component" value="Unassembled WGS sequence"/>
</dbReference>
<reference evidence="1" key="1">
    <citation type="journal article" date="2022" name="bioRxiv">
        <title>Genomics of Preaxostyla Flagellates Illuminates Evolutionary Transitions and the Path Towards Mitochondrial Loss.</title>
        <authorList>
            <person name="Novak L.V.F."/>
            <person name="Treitli S.C."/>
            <person name="Pyrih J."/>
            <person name="Halakuc P."/>
            <person name="Pipaliya S.V."/>
            <person name="Vacek V."/>
            <person name="Brzon O."/>
            <person name="Soukal P."/>
            <person name="Eme L."/>
            <person name="Dacks J.B."/>
            <person name="Karnkowska A."/>
            <person name="Elias M."/>
            <person name="Hampl V."/>
        </authorList>
    </citation>
    <scope>NUCLEOTIDE SEQUENCE</scope>
    <source>
        <strain evidence="1">RCP-MX</strain>
    </source>
</reference>
<dbReference type="Gene3D" id="3.80.10.10">
    <property type="entry name" value="Ribonuclease Inhibitor"/>
    <property type="match status" value="1"/>
</dbReference>
<comment type="caution">
    <text evidence="1">The sequence shown here is derived from an EMBL/GenBank/DDBJ whole genome shotgun (WGS) entry which is preliminary data.</text>
</comment>
<gene>
    <name evidence="1" type="ORF">PAPYR_10856</name>
</gene>
<dbReference type="InterPro" id="IPR032675">
    <property type="entry name" value="LRR_dom_sf"/>
</dbReference>
<dbReference type="PANTHER" id="PTHR32212">
    <property type="entry name" value="CYCLIN-LIKE F-BOX"/>
    <property type="match status" value="1"/>
</dbReference>
<proteinExistence type="predicted"/>
<evidence type="ECO:0000313" key="1">
    <source>
        <dbReference type="EMBL" id="KAJ4454438.1"/>
    </source>
</evidence>
<protein>
    <submittedName>
        <fullName evidence="1">Uncharacterized protein</fullName>
    </submittedName>
</protein>
<name>A0ABQ8U500_9EUKA</name>
<sequence length="666" mass="71854">MPWRHFVAPCKGLVKLSLPNRAPCLWGCGRTEGVYGPWVDAAFTDHTQLAVLRVPRIEAVAAAMPRILGHLPGLQEAHLDAVDLDSIPGAVIETLMRQCPRLEALHVCWTHFDPGLLCKLPQLRGQLRRLTLPRHASWCLDASFAKLEQLHYDGYTPSLPALAPHLTHLTLGRCSEHEVGTLSEIGLARLHSLTLANASRPVVTRLLVANRATLRLLSVRLEGPPDAAVGSLPAALEACPCLAHLSLVIVLPEGVAPTAGLVDFPPALLNRLCTLTLALSTMEQEGGLRPPLPLHIASTSLRRLNLARMELGPTTPLSLYCPLLDSLILPSPAGGKASAPEHPLVLRCPHLLRLSGLGEQPLAACQPMPCLTRVTFCCNISRPPLAALLAGSPRLARVMGCVCFPDPQALVGFCRAALGLTHLQATMSPPPAGVHNRVALCLPDHLESLDLTVARAEHPGDLPPIEAPGLQTLCLRDAHRTVRSLTLRCPALGDLRLARLPVLTAFTLGAGAVPLRRLRIERCLALKPAGLLALLGQHGSRLSEVVITDPTPTPCRASWPQLSAALCRLPRLTRLELGELCLGPQVTLTCPALRVLRLPPNQPKLRALVLDCPLLEEFHGRLGSGLEQFGLVGKAPFLRLVRVVSPPWTARLAERWPGVQLETMPW</sequence>
<dbReference type="PANTHER" id="PTHR32212:SF234">
    <property type="entry name" value="F-BOX_LRR-REPEAT PROTEIN 13-LIKE"/>
    <property type="match status" value="1"/>
</dbReference>
<evidence type="ECO:0000313" key="2">
    <source>
        <dbReference type="Proteomes" id="UP001141327"/>
    </source>
</evidence>
<organism evidence="1 2">
    <name type="scientific">Paratrimastix pyriformis</name>
    <dbReference type="NCBI Taxonomy" id="342808"/>
    <lineage>
        <taxon>Eukaryota</taxon>
        <taxon>Metamonada</taxon>
        <taxon>Preaxostyla</taxon>
        <taxon>Paratrimastigidae</taxon>
        <taxon>Paratrimastix</taxon>
    </lineage>
</organism>